<reference evidence="1 2" key="1">
    <citation type="submission" date="2019-04" db="EMBL/GenBank/DDBJ databases">
        <title>An improved genome assembly and genetic linkage map for asparagus bean, Vigna unguiculata ssp. sesquipedialis.</title>
        <authorList>
            <person name="Xia Q."/>
            <person name="Zhang R."/>
            <person name="Dong Y."/>
        </authorList>
    </citation>
    <scope>NUCLEOTIDE SEQUENCE [LARGE SCALE GENOMIC DNA]</scope>
    <source>
        <tissue evidence="1">Leaf</tissue>
    </source>
</reference>
<dbReference type="EMBL" id="CP039352">
    <property type="protein sequence ID" value="QCE04114.1"/>
    <property type="molecule type" value="Genomic_DNA"/>
</dbReference>
<gene>
    <name evidence="1" type="ORF">DEO72_LG8g2147</name>
</gene>
<evidence type="ECO:0000313" key="2">
    <source>
        <dbReference type="Proteomes" id="UP000501690"/>
    </source>
</evidence>
<accession>A0A4D6MTL1</accession>
<organism evidence="1 2">
    <name type="scientific">Vigna unguiculata</name>
    <name type="common">Cowpea</name>
    <dbReference type="NCBI Taxonomy" id="3917"/>
    <lineage>
        <taxon>Eukaryota</taxon>
        <taxon>Viridiplantae</taxon>
        <taxon>Streptophyta</taxon>
        <taxon>Embryophyta</taxon>
        <taxon>Tracheophyta</taxon>
        <taxon>Spermatophyta</taxon>
        <taxon>Magnoliopsida</taxon>
        <taxon>eudicotyledons</taxon>
        <taxon>Gunneridae</taxon>
        <taxon>Pentapetalae</taxon>
        <taxon>rosids</taxon>
        <taxon>fabids</taxon>
        <taxon>Fabales</taxon>
        <taxon>Fabaceae</taxon>
        <taxon>Papilionoideae</taxon>
        <taxon>50 kb inversion clade</taxon>
        <taxon>NPAAA clade</taxon>
        <taxon>indigoferoid/millettioid clade</taxon>
        <taxon>Phaseoleae</taxon>
        <taxon>Vigna</taxon>
    </lineage>
</organism>
<keyword evidence="2" id="KW-1185">Reference proteome</keyword>
<evidence type="ECO:0000313" key="1">
    <source>
        <dbReference type="EMBL" id="QCE04114.1"/>
    </source>
</evidence>
<dbReference type="Proteomes" id="UP000501690">
    <property type="component" value="Linkage Group LG8"/>
</dbReference>
<proteinExistence type="predicted"/>
<sequence>MVKGWRGWKTFLDVQERVKEAFGLKIHQEFVKPPGGHACATRRFIHLCAILTFVNLNRLAGMNIRQAARQCSWSLAVFVAALLRRLEALGLLPGDSESRGCALKFWQLCTGLSGRPATRSECETLSPWRGCDTLKGGIKENLNEWIDRGKVQRYTDTRQAMYLTGERTVLRCVWRHVELRQAVTRKQGH</sequence>
<dbReference type="AlphaFoldDB" id="A0A4D6MTL1"/>
<name>A0A4D6MTL1_VIGUN</name>
<protein>
    <submittedName>
        <fullName evidence="1">Uncharacterized protein</fullName>
    </submittedName>
</protein>